<protein>
    <submittedName>
        <fullName evidence="3">Uncharacterized protein</fullName>
    </submittedName>
</protein>
<evidence type="ECO:0000313" key="3">
    <source>
        <dbReference type="EMBL" id="SFU07872.1"/>
    </source>
</evidence>
<dbReference type="OrthoDB" id="7850175at2"/>
<feature type="coiled-coil region" evidence="1">
    <location>
        <begin position="412"/>
        <end position="439"/>
    </location>
</feature>
<keyword evidence="4" id="KW-1185">Reference proteome</keyword>
<gene>
    <name evidence="3" type="ORF">SAMN05216236_12424</name>
</gene>
<evidence type="ECO:0000256" key="1">
    <source>
        <dbReference type="SAM" id="Coils"/>
    </source>
</evidence>
<name>A0A1I7D842_9RHOB</name>
<dbReference type="STRING" id="999627.SAMN05216236_12424"/>
<dbReference type="AlphaFoldDB" id="A0A1I7D842"/>
<keyword evidence="1" id="KW-0175">Coiled coil</keyword>
<evidence type="ECO:0000313" key="4">
    <source>
        <dbReference type="Proteomes" id="UP000182466"/>
    </source>
</evidence>
<dbReference type="Proteomes" id="UP000182466">
    <property type="component" value="Unassembled WGS sequence"/>
</dbReference>
<dbReference type="EMBL" id="FPAW01000024">
    <property type="protein sequence ID" value="SFU07872.1"/>
    <property type="molecule type" value="Genomic_DNA"/>
</dbReference>
<organism evidence="3 4">
    <name type="scientific">Sedimentitalea nanhaiensis</name>
    <dbReference type="NCBI Taxonomy" id="999627"/>
    <lineage>
        <taxon>Bacteria</taxon>
        <taxon>Pseudomonadati</taxon>
        <taxon>Pseudomonadota</taxon>
        <taxon>Alphaproteobacteria</taxon>
        <taxon>Rhodobacterales</taxon>
        <taxon>Paracoccaceae</taxon>
        <taxon>Sedimentitalea</taxon>
    </lineage>
</organism>
<sequence>MADLKVEGAELKKLVKLGKKRSLGFGFCPGAKNEHTLLIDRRKSPAMLGKLARQEGSSPKVAFGTFEVKGRTMEMTCERTVPQMAKVLKKYLKTQKTLVNVVILDADGNTVDSDVEDLPADPTMEDEDNDLDVAAEAAPETTEAENAPADPAAEPTAEDAPAGDPAALAARLKALQPAIASAEAATADKLKRVMAAAVGQIKSAALEQADQTITALENAIAKLGAPAPAPAVEETPPAGTEPDMRALVARAGALKTALADVAAPAKDKLMTALSSAAQQIKDRNLEAADTMLGRIEAALNKVMAAEPTAAATGPTADDDAAKWLAAEARLQPAVDKAIQDKRGDLGAINMNFNAAKDYAKTGNFAGALHAAGKTAELLKQAASAETTAAAQEAADSVMEGLVALRTAWIETRLGMRKEIENLKSEIDKVTANIEGLEDVPSKSGVLFEYLNDIDKDLEETLDRMTQAADADSRDKLKSDARQIITTYKGVLDTDFFKAVDDNGFIKTNIRSSALASLDKVDAALGS</sequence>
<accession>A0A1I7D842</accession>
<dbReference type="RefSeq" id="WP_027262196.1">
    <property type="nucleotide sequence ID" value="NZ_FPAW01000024.1"/>
</dbReference>
<proteinExistence type="predicted"/>
<dbReference type="eggNOG" id="ENOG5032TCP">
    <property type="taxonomic scope" value="Bacteria"/>
</dbReference>
<feature type="region of interest" description="Disordered" evidence="2">
    <location>
        <begin position="137"/>
        <end position="163"/>
    </location>
</feature>
<evidence type="ECO:0000256" key="2">
    <source>
        <dbReference type="SAM" id="MobiDB-lite"/>
    </source>
</evidence>
<reference evidence="3 4" key="1">
    <citation type="submission" date="2016-10" db="EMBL/GenBank/DDBJ databases">
        <authorList>
            <person name="de Groot N.N."/>
        </authorList>
    </citation>
    <scope>NUCLEOTIDE SEQUENCE [LARGE SCALE GENOMIC DNA]</scope>
    <source>
        <strain evidence="3 4">CGMCC 1.10959</strain>
    </source>
</reference>